<evidence type="ECO:0000256" key="2">
    <source>
        <dbReference type="SAM" id="MobiDB-lite"/>
    </source>
</evidence>
<feature type="coiled-coil region" evidence="1">
    <location>
        <begin position="36"/>
        <end position="151"/>
    </location>
</feature>
<name>A0ABD0MXD3_CIRMR</name>
<keyword evidence="1" id="KW-0175">Coiled coil</keyword>
<evidence type="ECO:0000256" key="1">
    <source>
        <dbReference type="SAM" id="Coils"/>
    </source>
</evidence>
<feature type="region of interest" description="Disordered" evidence="2">
    <location>
        <begin position="164"/>
        <end position="192"/>
    </location>
</feature>
<feature type="non-terminal residue" evidence="3">
    <location>
        <position position="192"/>
    </location>
</feature>
<comment type="caution">
    <text evidence="3">The sequence shown here is derived from an EMBL/GenBank/DDBJ whole genome shotgun (WGS) entry which is preliminary data.</text>
</comment>
<dbReference type="EMBL" id="JAMKFB020000025">
    <property type="protein sequence ID" value="KAL0154640.1"/>
    <property type="molecule type" value="Genomic_DNA"/>
</dbReference>
<accession>A0ABD0MXD3</accession>
<proteinExistence type="predicted"/>
<dbReference type="Gene3D" id="1.20.1480.30">
    <property type="entry name" value="Designed four-helix bundle protein"/>
    <property type="match status" value="1"/>
</dbReference>
<evidence type="ECO:0000313" key="4">
    <source>
        <dbReference type="Proteomes" id="UP001529510"/>
    </source>
</evidence>
<protein>
    <submittedName>
        <fullName evidence="3">Uncharacterized protein</fullName>
    </submittedName>
</protein>
<gene>
    <name evidence="3" type="ORF">M9458_048903</name>
</gene>
<dbReference type="Proteomes" id="UP001529510">
    <property type="component" value="Unassembled WGS sequence"/>
</dbReference>
<sequence length="192" mass="21907">MRQDPNQSYNHKELAKITGSLSHTLIATLKLSDRHSAHLQQELTCAERRIEQLELGAQDRQEGSDVADPSTKEEIARLRETLTTTSKEMEQVKSDYTEVANKLQYTEQLLEKAKLDFRDKNSRIKALETHLSEARTEISYLMRQLDHIKEESDSVKDELKHAYELCPEHTSTRRAPNSPPQSRTGSPVPGPT</sequence>
<evidence type="ECO:0000313" key="3">
    <source>
        <dbReference type="EMBL" id="KAL0154640.1"/>
    </source>
</evidence>
<reference evidence="3 4" key="1">
    <citation type="submission" date="2024-05" db="EMBL/GenBank/DDBJ databases">
        <title>Genome sequencing and assembly of Indian major carp, Cirrhinus mrigala (Hamilton, 1822).</title>
        <authorList>
            <person name="Mohindra V."/>
            <person name="Chowdhury L.M."/>
            <person name="Lal K."/>
            <person name="Jena J.K."/>
        </authorList>
    </citation>
    <scope>NUCLEOTIDE SEQUENCE [LARGE SCALE GENOMIC DNA]</scope>
    <source>
        <strain evidence="3">CM1030</strain>
        <tissue evidence="3">Blood</tissue>
    </source>
</reference>
<keyword evidence="4" id="KW-1185">Reference proteome</keyword>
<organism evidence="3 4">
    <name type="scientific">Cirrhinus mrigala</name>
    <name type="common">Mrigala</name>
    <dbReference type="NCBI Taxonomy" id="683832"/>
    <lineage>
        <taxon>Eukaryota</taxon>
        <taxon>Metazoa</taxon>
        <taxon>Chordata</taxon>
        <taxon>Craniata</taxon>
        <taxon>Vertebrata</taxon>
        <taxon>Euteleostomi</taxon>
        <taxon>Actinopterygii</taxon>
        <taxon>Neopterygii</taxon>
        <taxon>Teleostei</taxon>
        <taxon>Ostariophysi</taxon>
        <taxon>Cypriniformes</taxon>
        <taxon>Cyprinidae</taxon>
        <taxon>Labeoninae</taxon>
        <taxon>Labeonini</taxon>
        <taxon>Cirrhinus</taxon>
    </lineage>
</organism>
<dbReference type="AlphaFoldDB" id="A0ABD0MXD3"/>